<feature type="domain" description="Polysaccharide lyase 8 N-terminal alpha-helical" evidence="9">
    <location>
        <begin position="55"/>
        <end position="369"/>
    </location>
</feature>
<dbReference type="Gene3D" id="2.70.98.10">
    <property type="match status" value="1"/>
</dbReference>
<comment type="subcellular location">
    <subcellularLocation>
        <location evidence="1">Secreted</location>
    </subcellularLocation>
</comment>
<dbReference type="NCBIfam" id="NF033679">
    <property type="entry name" value="DNRLRE_dom"/>
    <property type="match status" value="1"/>
</dbReference>
<dbReference type="Pfam" id="PF24517">
    <property type="entry name" value="CBM96"/>
    <property type="match status" value="1"/>
</dbReference>
<dbReference type="SUPFAM" id="SSF48230">
    <property type="entry name" value="Chondroitin AC/alginate lyase"/>
    <property type="match status" value="1"/>
</dbReference>
<evidence type="ECO:0000259" key="7">
    <source>
        <dbReference type="Pfam" id="PF02278"/>
    </source>
</evidence>
<dbReference type="InterPro" id="IPR003159">
    <property type="entry name" value="Lyase_8_central_dom"/>
</dbReference>
<feature type="domain" description="Polysaccharide lyase family 8 C-terminal" evidence="8">
    <location>
        <begin position="683"/>
        <end position="741"/>
    </location>
</feature>
<dbReference type="InterPro" id="IPR011013">
    <property type="entry name" value="Gal_mutarotase_sf_dom"/>
</dbReference>
<name>A0ABT1I759_9PSEU</name>
<feature type="domain" description="Polysaccharide lyase family 8 central" evidence="7">
    <location>
        <begin position="411"/>
        <end position="669"/>
    </location>
</feature>
<gene>
    <name evidence="11" type="ORF">LV75_000914</name>
</gene>
<keyword evidence="6" id="KW-0812">Transmembrane</keyword>
<evidence type="ECO:0000256" key="4">
    <source>
        <dbReference type="ARBA" id="ARBA00022729"/>
    </source>
</evidence>
<keyword evidence="6" id="KW-1133">Transmembrane helix</keyword>
<evidence type="ECO:0000256" key="5">
    <source>
        <dbReference type="ARBA" id="ARBA00023239"/>
    </source>
</evidence>
<dbReference type="InterPro" id="IPR038970">
    <property type="entry name" value="Lyase_8"/>
</dbReference>
<dbReference type="GO" id="GO:0016829">
    <property type="term" value="F:lyase activity"/>
    <property type="evidence" value="ECO:0007669"/>
    <property type="project" value="UniProtKB-KW"/>
</dbReference>
<proteinExistence type="inferred from homology"/>
<dbReference type="Pfam" id="PF08124">
    <property type="entry name" value="Lyase_8_N"/>
    <property type="match status" value="1"/>
</dbReference>
<evidence type="ECO:0000313" key="12">
    <source>
        <dbReference type="Proteomes" id="UP001205185"/>
    </source>
</evidence>
<keyword evidence="6" id="KW-0472">Membrane</keyword>
<evidence type="ECO:0000256" key="6">
    <source>
        <dbReference type="SAM" id="Phobius"/>
    </source>
</evidence>
<sequence>MGAAVGEREAERMAVSRRDFLVIGSAAMGSAAVLAVGFELPAGAAAPYDAMRGRWRDLLTGVGYDPGAAPFTGALAATGASATRYLDDMTPGGDALWDDHPIDGDSGNVTACFTRLRTMALAWAQPGTGHTGSSTTATAVLDGLRWMLDNAYSATGEPYDNWWDWEIGSPQRLLDICCLVTVPAAELSDALAAVDNHVPLSRLAAYKDTSTGANRVDLCQVIALRGVLGAQSASIAAARDGLSPVFPPVLTGDGLYADGSFLQHTCVPYAGGYGAVLLGGLAEVLHLLSGSAWAVTDPNRQVLFDSVDTAFAPFLHNGLVVDAVSGRGIAREDQDDHQRGHNIMASTLLLATTGLATATEADRWRGLVKGWITRDTHAPYLADMPVPDLARAVALLADAGVPAAAQSPTSRVFAAMDRSVHRRPLWTMAVAMHSARTTFYETGNGENLRGWHTGSGMTYWWGGDYGLDQYTDGFWPTVDPYRLPGVTASRKPLADAAGGTWNATRPTSTWAGGACDGVASAVGQHVTGLQSTLTGRKSWFFLDDAVVCLGAGITATDGSSVDSVVDNRNLGAAGTHALVVDGTTQPASLPWSKKFVGAHWAAIAGFGGYVFLGGATVTASRAARTGSWSAIDSSGSSDAITRRYLALWYDHGTNPVDASYAYLLLPGASAATTSARSASPGVTVVANTATVQGVTAGQVRGANFFAAGACGAISANGPCSVLARQDGPVLSVTVADPTRSAPTVLVTLPDSGFTAAAADPGVTVLRTSPTTALLVEVGGSLGGSRTVRLGIGSTVSPRTAWALAPVADAYVRDGASSNQNFGTGALTVKTAATGYNRRAFVRFDLALPSAPKRAVLWLHGRVNDDDNVHSTVTAHRVTGSWTETGVTWDNQPTLGSALATARISRTPDWIGLDVTAALTANPAVATFGLSAGQFAVQLDSREAAANQPVLQVVT</sequence>
<dbReference type="Gene3D" id="2.60.220.10">
    <property type="entry name" value="Polysaccharide lyase family 8-like, C-terminal"/>
    <property type="match status" value="1"/>
</dbReference>
<dbReference type="PANTHER" id="PTHR38481">
    <property type="entry name" value="HYALURONATE LYASE"/>
    <property type="match status" value="1"/>
</dbReference>
<evidence type="ECO:0000259" key="8">
    <source>
        <dbReference type="Pfam" id="PF02884"/>
    </source>
</evidence>
<evidence type="ECO:0000256" key="1">
    <source>
        <dbReference type="ARBA" id="ARBA00004613"/>
    </source>
</evidence>
<keyword evidence="4" id="KW-0732">Signal</keyword>
<dbReference type="InterPro" id="IPR008929">
    <property type="entry name" value="Chondroitin_lyas"/>
</dbReference>
<comment type="similarity">
    <text evidence="2">Belongs to the polysaccharide lyase 8 family.</text>
</comment>
<feature type="transmembrane region" description="Helical" evidence="6">
    <location>
        <begin position="20"/>
        <end position="38"/>
    </location>
</feature>
<reference evidence="11 12" key="1">
    <citation type="submission" date="2022-06" db="EMBL/GenBank/DDBJ databases">
        <title>Genomic Encyclopedia of Archaeal and Bacterial Type Strains, Phase II (KMG-II): from individual species to whole genera.</title>
        <authorList>
            <person name="Goeker M."/>
        </authorList>
    </citation>
    <scope>NUCLEOTIDE SEQUENCE [LARGE SCALE GENOMIC DNA]</scope>
    <source>
        <strain evidence="11 12">DSM 44255</strain>
    </source>
</reference>
<dbReference type="Pfam" id="PF02278">
    <property type="entry name" value="Lyase_8"/>
    <property type="match status" value="1"/>
</dbReference>
<evidence type="ECO:0000259" key="10">
    <source>
        <dbReference type="Pfam" id="PF24517"/>
    </source>
</evidence>
<dbReference type="Proteomes" id="UP001205185">
    <property type="component" value="Unassembled WGS sequence"/>
</dbReference>
<dbReference type="InterPro" id="IPR014718">
    <property type="entry name" value="GH-type_carb-bd"/>
</dbReference>
<evidence type="ECO:0000313" key="11">
    <source>
        <dbReference type="EMBL" id="MCP2268428.1"/>
    </source>
</evidence>
<dbReference type="InterPro" id="IPR055372">
    <property type="entry name" value="CBM96"/>
</dbReference>
<dbReference type="SUPFAM" id="SSF74650">
    <property type="entry name" value="Galactose mutarotase-like"/>
    <property type="match status" value="1"/>
</dbReference>
<dbReference type="PROSITE" id="PS51318">
    <property type="entry name" value="TAT"/>
    <property type="match status" value="1"/>
</dbReference>
<dbReference type="EMBL" id="JAMTCO010000002">
    <property type="protein sequence ID" value="MCP2268428.1"/>
    <property type="molecule type" value="Genomic_DNA"/>
</dbReference>
<keyword evidence="3" id="KW-0964">Secreted</keyword>
<dbReference type="SUPFAM" id="SSF49863">
    <property type="entry name" value="Hyaluronate lyase-like, C-terminal domain"/>
    <property type="match status" value="1"/>
</dbReference>
<evidence type="ECO:0000259" key="9">
    <source>
        <dbReference type="Pfam" id="PF08124"/>
    </source>
</evidence>
<dbReference type="InterPro" id="IPR011071">
    <property type="entry name" value="Lyase_8-like_C"/>
</dbReference>
<organism evidence="11 12">
    <name type="scientific">Actinokineospora diospyrosa</name>
    <dbReference type="NCBI Taxonomy" id="103728"/>
    <lineage>
        <taxon>Bacteria</taxon>
        <taxon>Bacillati</taxon>
        <taxon>Actinomycetota</taxon>
        <taxon>Actinomycetes</taxon>
        <taxon>Pseudonocardiales</taxon>
        <taxon>Pseudonocardiaceae</taxon>
        <taxon>Actinokineospora</taxon>
    </lineage>
</organism>
<dbReference type="Pfam" id="PF02884">
    <property type="entry name" value="Lyase_8_C"/>
    <property type="match status" value="1"/>
</dbReference>
<dbReference type="CDD" id="cd01083">
    <property type="entry name" value="GAG_Lyase"/>
    <property type="match status" value="1"/>
</dbReference>
<dbReference type="InterPro" id="IPR004103">
    <property type="entry name" value="Lyase_8_C"/>
</dbReference>
<dbReference type="InterPro" id="IPR006311">
    <property type="entry name" value="TAT_signal"/>
</dbReference>
<feature type="domain" description="Carbohydrate-binding module family 96" evidence="10">
    <location>
        <begin position="803"/>
        <end position="953"/>
    </location>
</feature>
<dbReference type="InterPro" id="IPR012970">
    <property type="entry name" value="Lyase_8_alpha_N"/>
</dbReference>
<accession>A0ABT1I759</accession>
<keyword evidence="5 11" id="KW-0456">Lyase</keyword>
<evidence type="ECO:0000256" key="2">
    <source>
        <dbReference type="ARBA" id="ARBA00006699"/>
    </source>
</evidence>
<dbReference type="Gene3D" id="1.50.10.100">
    <property type="entry name" value="Chondroitin AC/alginate lyase"/>
    <property type="match status" value="1"/>
</dbReference>
<evidence type="ECO:0000256" key="3">
    <source>
        <dbReference type="ARBA" id="ARBA00022525"/>
    </source>
</evidence>
<protein>
    <submittedName>
        <fullName evidence="11">Hyaluronate lyase</fullName>
    </submittedName>
</protein>
<comment type="caution">
    <text evidence="11">The sequence shown here is derived from an EMBL/GenBank/DDBJ whole genome shotgun (WGS) entry which is preliminary data.</text>
</comment>
<keyword evidence="12" id="KW-1185">Reference proteome</keyword>
<dbReference type="PANTHER" id="PTHR38481:SF1">
    <property type="entry name" value="HYALURONATE LYASE"/>
    <property type="match status" value="1"/>
</dbReference>